<dbReference type="PANTHER" id="PTHR22901">
    <property type="entry name" value="SIALATE O-ACETYLESTERASE"/>
    <property type="match status" value="1"/>
</dbReference>
<sequence>MKQTGLLLGLFAALALQAEVKLPAVFSDHMVLQRSNVAPVWGWAEPGEKVTVQFGGQTKSATASKDGKWMVRLDAIKDVTVKGELSVKGKNTLTIKDVLVGEVWVASGQSNMAMQVGHCLNADEEAAAAKYPQIRMFITKRNAQLKPQTDLEGSWMVCSPETVKSFSGTAYFFGRTLHNKLKVPVGILHSSWGGTAIEAWTSIDVQEKSDKLGSVLGRWKNKPQANQNKPANLFNGMIQPLIPYGIRGGIWYQGERNSKTVEGAKLYAHQLSLMINDWRRRWGQGDFPFLWAQLPNYKKRSDDPNAVSVWAHTRESMAKTLWLPNTGMA</sequence>
<protein>
    <recommendedName>
        <fullName evidence="2">Sialate O-acetylesterase domain-containing protein</fullName>
    </recommendedName>
</protein>
<keyword evidence="1" id="KW-0378">Hydrolase</keyword>
<feature type="non-terminal residue" evidence="3">
    <location>
        <position position="329"/>
    </location>
</feature>
<gene>
    <name evidence="3" type="ORF">METZ01_LOCUS212265</name>
</gene>
<evidence type="ECO:0000256" key="1">
    <source>
        <dbReference type="ARBA" id="ARBA00022801"/>
    </source>
</evidence>
<dbReference type="Gene3D" id="2.60.40.10">
    <property type="entry name" value="Immunoglobulins"/>
    <property type="match status" value="1"/>
</dbReference>
<dbReference type="GO" id="GO:0005975">
    <property type="term" value="P:carbohydrate metabolic process"/>
    <property type="evidence" value="ECO:0007669"/>
    <property type="project" value="TreeGrafter"/>
</dbReference>
<dbReference type="GO" id="GO:0001681">
    <property type="term" value="F:sialate O-acetylesterase activity"/>
    <property type="evidence" value="ECO:0007669"/>
    <property type="project" value="InterPro"/>
</dbReference>
<dbReference type="AlphaFoldDB" id="A0A382FBI8"/>
<feature type="domain" description="Sialate O-acetylesterase" evidence="2">
    <location>
        <begin position="102"/>
        <end position="300"/>
    </location>
</feature>
<dbReference type="SUPFAM" id="SSF52266">
    <property type="entry name" value="SGNH hydrolase"/>
    <property type="match status" value="1"/>
</dbReference>
<dbReference type="InterPro" id="IPR039329">
    <property type="entry name" value="SIAE"/>
</dbReference>
<dbReference type="Gene3D" id="3.40.50.1110">
    <property type="entry name" value="SGNH hydrolase"/>
    <property type="match status" value="1"/>
</dbReference>
<accession>A0A382FBI8</accession>
<dbReference type="InterPro" id="IPR036514">
    <property type="entry name" value="SGNH_hydro_sf"/>
</dbReference>
<evidence type="ECO:0000259" key="2">
    <source>
        <dbReference type="Pfam" id="PF03629"/>
    </source>
</evidence>
<reference evidence="3" key="1">
    <citation type="submission" date="2018-05" db="EMBL/GenBank/DDBJ databases">
        <authorList>
            <person name="Lanie J.A."/>
            <person name="Ng W.-L."/>
            <person name="Kazmierczak K.M."/>
            <person name="Andrzejewski T.M."/>
            <person name="Davidsen T.M."/>
            <person name="Wayne K.J."/>
            <person name="Tettelin H."/>
            <person name="Glass J.I."/>
            <person name="Rusch D."/>
            <person name="Podicherti R."/>
            <person name="Tsui H.-C.T."/>
            <person name="Winkler M.E."/>
        </authorList>
    </citation>
    <scope>NUCLEOTIDE SEQUENCE</scope>
</reference>
<dbReference type="InterPro" id="IPR005181">
    <property type="entry name" value="SASA"/>
</dbReference>
<evidence type="ECO:0000313" key="3">
    <source>
        <dbReference type="EMBL" id="SVB59411.1"/>
    </source>
</evidence>
<dbReference type="EMBL" id="UINC01048638">
    <property type="protein sequence ID" value="SVB59411.1"/>
    <property type="molecule type" value="Genomic_DNA"/>
</dbReference>
<dbReference type="Pfam" id="PF03629">
    <property type="entry name" value="SASA"/>
    <property type="match status" value="1"/>
</dbReference>
<dbReference type="InterPro" id="IPR013783">
    <property type="entry name" value="Ig-like_fold"/>
</dbReference>
<proteinExistence type="predicted"/>
<organism evidence="3">
    <name type="scientific">marine metagenome</name>
    <dbReference type="NCBI Taxonomy" id="408172"/>
    <lineage>
        <taxon>unclassified sequences</taxon>
        <taxon>metagenomes</taxon>
        <taxon>ecological metagenomes</taxon>
    </lineage>
</organism>
<dbReference type="PANTHER" id="PTHR22901:SF0">
    <property type="entry name" value="SIALATE O-ACETYLESTERASE"/>
    <property type="match status" value="1"/>
</dbReference>
<name>A0A382FBI8_9ZZZZ</name>